<keyword evidence="5 9" id="KW-0808">Transferase</keyword>
<evidence type="ECO:0000256" key="4">
    <source>
        <dbReference type="ARBA" id="ARBA00022640"/>
    </source>
</evidence>
<dbReference type="Pfam" id="PF04997">
    <property type="entry name" value="RNA_pol_Rpb1_1"/>
    <property type="match status" value="2"/>
</dbReference>
<proteinExistence type="inferred from homology"/>
<keyword evidence="6 9" id="KW-0548">Nucleotidyltransferase</keyword>
<feature type="binding site" evidence="9">
    <location>
        <position position="158"/>
    </location>
    <ligand>
        <name>Zn(2+)</name>
        <dbReference type="ChEBI" id="CHEBI:29105"/>
    </ligand>
</feature>
<protein>
    <recommendedName>
        <fullName evidence="9">DNA-directed RNA polymerase subunit beta'</fullName>
        <ecNumber evidence="9">2.7.7.6</ecNumber>
    </recommendedName>
    <alternativeName>
        <fullName evidence="9">PEP</fullName>
    </alternativeName>
    <alternativeName>
        <fullName evidence="9">Plastid-encoded RNA polymerase subunit beta'</fullName>
        <shortName evidence="9">RNA polymerase subunit beta'</shortName>
    </alternativeName>
</protein>
<dbReference type="SUPFAM" id="SSF64484">
    <property type="entry name" value="beta and beta-prime subunits of DNA dependent RNA-polymerase"/>
    <property type="match status" value="1"/>
</dbReference>
<dbReference type="InterPro" id="IPR045867">
    <property type="entry name" value="DNA-dir_RpoC_beta_prime"/>
</dbReference>
<dbReference type="GO" id="GO:0008270">
    <property type="term" value="F:zinc ion binding"/>
    <property type="evidence" value="ECO:0007669"/>
    <property type="project" value="UniProtKB-UniRule"/>
</dbReference>
<sequence length="1186" mass="137488">MIHYNLFYFLNLKKNNQINLQSFKNESSAADDKFENIISQDLLEYKKSRQMAFSEAKEILRLSKSPPFNNESNQNDFKRNLVKKLRITSYKKETDIRTISISLASPQEILRWAERTLPNGKIIGKVTSANTLHYKTFKPQKGGLFCERIFGPLKDFQCACGKIHKSHVSEVSLPYVVSTFTDVTRKYCRNCDVEYTWSIFRRYQLGYIKLILPITHVWYLKGTTSILGNLLGLKKKVIISVAYNSETTILETSQKSTQMNFVENSPLNIFQSWKKLITSQESIPMISKVAIKKFNNAEISKSVPQRFLFWRSKVNEQESNLHYLNDMETKKQTAIPFYIIYKKKIKNKKKFLLLEASNSFDFWKIFYQKAYAKALKKTEKILSRLTSTSLEYSIKLDDNKKKDLQEKLLKKIKLLKKCINTKFIREYTTNLSKTSQYPKKDKTTPLNSFSSFLIESYPSFFLSKVDRSKLNGNGNGNVIKDMERLFEILVKTFTAILILHISSVYKSFLTASDFLGSKTGKTESKISVFQQIKTQYCLRLKYNNLTFIKLLNFEIDSKEANYNSFHSSGTDESSSEESEKAKTYFFSKCRKGVFNNFYQFSYIHRWYDAFSFQSILMFISSPAYFDDKIIPNYSYRIENNTVWAKSGYNGLGNNAATDPSFSGAGLLQKIFLQFNINEVLIQNLIDLKRLPERILEIQKKIREYKQQEQLLIESPKFLQKENKTKTENEAKLKKDVLKKKFTMLKLLKPKLIRRIKLLQLFEKKKSEPDSTILKVLPVLPADLRPIMKMGDQIAASDLNRLYQRIIYRNDRLKKFLKESVTMNSEVTRFAHRLLQEAVDNLIENGKSGVKPETDSRGRALKSLSAILKGKGGRFRQYLLGKRVDYSGRSVIVVGPKLKMHQCGIPYDMAIELFLPFLLKRILNSNLAQTVVGAKTLIRNNKALTRELLREVMRITPVLLNRAPTLHRLGIQAFQPKLVDGKAILLHPLVCPAFNADFDGDQMAVHVPITIESRAEALKLMFSRNNLLSPATGDPLVLPSQDMVLGCYYLTTEKKTRLSSTEKSETTSLTLLKQFPRHKYYYNSVADVLIKYNQNLINKHKTDNDDCQKIHSPIWLKWNNDVETGSDHEQPLEIRLNLYGFKQEIYSKIIRNYDNKNEKITQYIRTTPGKILFNLLIQKSMNNICIF</sequence>
<reference evidence="12" key="1">
    <citation type="journal article" date="2015" name="BMC Evol. Biol.">
        <title>Chloroplast phylogenomic analysis of chlorophyte green algae identifies a novel lineage sister to the Sphaeropleales (Chlorophyceae).</title>
        <authorList>
            <person name="Lemieux C."/>
            <person name="Vincent A.T."/>
            <person name="Labarre A."/>
            <person name="Otis C."/>
            <person name="Turmel M."/>
        </authorList>
    </citation>
    <scope>NUCLEOTIDE SEQUENCE</scope>
</reference>
<gene>
    <name evidence="9 12" type="primary">rpoC1</name>
</gene>
<keyword evidence="9" id="KW-0460">Magnesium</keyword>
<evidence type="ECO:0000256" key="3">
    <source>
        <dbReference type="ARBA" id="ARBA00022478"/>
    </source>
</evidence>
<dbReference type="EC" id="2.7.7.6" evidence="9"/>
<comment type="catalytic activity">
    <reaction evidence="8 9 10">
        <text>RNA(n) + a ribonucleoside 5'-triphosphate = RNA(n+1) + diphosphate</text>
        <dbReference type="Rhea" id="RHEA:21248"/>
        <dbReference type="Rhea" id="RHEA-COMP:14527"/>
        <dbReference type="Rhea" id="RHEA-COMP:17342"/>
        <dbReference type="ChEBI" id="CHEBI:33019"/>
        <dbReference type="ChEBI" id="CHEBI:61557"/>
        <dbReference type="ChEBI" id="CHEBI:140395"/>
        <dbReference type="EC" id="2.7.7.6"/>
    </reaction>
</comment>
<evidence type="ECO:0000256" key="9">
    <source>
        <dbReference type="HAMAP-Rule" id="MF_01323"/>
    </source>
</evidence>
<dbReference type="Pfam" id="PF00623">
    <property type="entry name" value="RNA_pol_Rpb1_2"/>
    <property type="match status" value="1"/>
</dbReference>
<dbReference type="InterPro" id="IPR007080">
    <property type="entry name" value="RNA_pol_Rpb1_1"/>
</dbReference>
<dbReference type="Gene3D" id="4.10.860.120">
    <property type="entry name" value="RNA polymerase II, clamp domain"/>
    <property type="match status" value="1"/>
</dbReference>
<comment type="cofactor">
    <cofactor evidence="9">
        <name>Zn(2+)</name>
        <dbReference type="ChEBI" id="CHEBI:29105"/>
    </cofactor>
    <text evidence="9">Binds 1 Zn(2+) ion per subunit.</text>
</comment>
<name>A0A0S2LPU2_9CHLO</name>
<feature type="binding site" evidence="9">
    <location>
        <position position="1000"/>
    </location>
    <ligand>
        <name>Mg(2+)</name>
        <dbReference type="ChEBI" id="CHEBI:18420"/>
    </ligand>
</feature>
<feature type="binding site" evidence="9">
    <location>
        <position position="191"/>
    </location>
    <ligand>
        <name>Zn(2+)</name>
        <dbReference type="ChEBI" id="CHEBI:29105"/>
    </ligand>
</feature>
<dbReference type="Gene3D" id="1.10.40.90">
    <property type="match status" value="1"/>
</dbReference>
<keyword evidence="9" id="KW-0862">Zinc</keyword>
<dbReference type="PANTHER" id="PTHR19376">
    <property type="entry name" value="DNA-DIRECTED RNA POLYMERASE"/>
    <property type="match status" value="1"/>
</dbReference>
<dbReference type="InterPro" id="IPR006592">
    <property type="entry name" value="RNA_pol_N"/>
</dbReference>
<dbReference type="InterPro" id="IPR044893">
    <property type="entry name" value="RNA_pol_Rpb1_clamp_domain"/>
</dbReference>
<evidence type="ECO:0000259" key="11">
    <source>
        <dbReference type="SMART" id="SM00663"/>
    </source>
</evidence>
<comment type="cofactor">
    <cofactor evidence="9">
        <name>Mg(2+)</name>
        <dbReference type="ChEBI" id="CHEBI:18420"/>
    </cofactor>
    <text evidence="9">Binds 1 Mg(2+) ion per subunit.</text>
</comment>
<dbReference type="InterPro" id="IPR007066">
    <property type="entry name" value="RNA_pol_Rpb1_3"/>
</dbReference>
<feature type="binding site" evidence="9">
    <location>
        <position position="998"/>
    </location>
    <ligand>
        <name>Mg(2+)</name>
        <dbReference type="ChEBI" id="CHEBI:18420"/>
    </ligand>
</feature>
<comment type="subunit">
    <text evidence="9">In plastids the minimal PEP RNA polymerase catalytic core is composed of four subunits: alpha, beta, beta', and beta''. When a (nuclear-encoded) sigma factor is associated with the core the holoenzyme is formed, which can initiate transcription.</text>
</comment>
<dbReference type="Gene3D" id="1.10.274.100">
    <property type="entry name" value="RNA polymerase Rpb1, domain 3"/>
    <property type="match status" value="1"/>
</dbReference>
<feature type="domain" description="RNA polymerase N-terminal" evidence="11">
    <location>
        <begin position="769"/>
        <end position="1050"/>
    </location>
</feature>
<keyword evidence="12" id="KW-0150">Chloroplast</keyword>
<evidence type="ECO:0000256" key="7">
    <source>
        <dbReference type="ARBA" id="ARBA00023163"/>
    </source>
</evidence>
<dbReference type="InterPro" id="IPR034678">
    <property type="entry name" value="RNApol_RpoC1"/>
</dbReference>
<dbReference type="GO" id="GO:0000287">
    <property type="term" value="F:magnesium ion binding"/>
    <property type="evidence" value="ECO:0007669"/>
    <property type="project" value="UniProtKB-UniRule"/>
</dbReference>
<dbReference type="GO" id="GO:0003677">
    <property type="term" value="F:DNA binding"/>
    <property type="evidence" value="ECO:0007669"/>
    <property type="project" value="UniProtKB-UniRule"/>
</dbReference>
<dbReference type="GO" id="GO:0006351">
    <property type="term" value="P:DNA-templated transcription"/>
    <property type="evidence" value="ECO:0007669"/>
    <property type="project" value="UniProtKB-UniRule"/>
</dbReference>
<dbReference type="GO" id="GO:0003899">
    <property type="term" value="F:DNA-directed RNA polymerase activity"/>
    <property type="evidence" value="ECO:0007669"/>
    <property type="project" value="UniProtKB-UniRule"/>
</dbReference>
<organism evidence="12">
    <name type="scientific">Carteria sp. SAG 8-5</name>
    <dbReference type="NCBI Taxonomy" id="1756294"/>
    <lineage>
        <taxon>Eukaryota</taxon>
        <taxon>Viridiplantae</taxon>
        <taxon>Chlorophyta</taxon>
        <taxon>core chlorophytes</taxon>
        <taxon>Chlorophyceae</taxon>
        <taxon>CS clade</taxon>
        <taxon>Chlamydomonadales</taxon>
        <taxon>Chlamydomonadaceae</taxon>
        <taxon>Carteria</taxon>
    </lineage>
</organism>
<keyword evidence="4 12" id="KW-0934">Plastid</keyword>
<dbReference type="Pfam" id="PF04983">
    <property type="entry name" value="RNA_pol_Rpb1_3"/>
    <property type="match status" value="1"/>
</dbReference>
<keyword evidence="3 9" id="KW-0240">DNA-directed RNA polymerase</keyword>
<dbReference type="InterPro" id="IPR042102">
    <property type="entry name" value="RNA_pol_Rpb1_3_sf"/>
</dbReference>
<keyword evidence="9" id="KW-0479">Metal-binding</keyword>
<dbReference type="GO" id="GO:0000428">
    <property type="term" value="C:DNA-directed RNA polymerase complex"/>
    <property type="evidence" value="ECO:0007669"/>
    <property type="project" value="UniProtKB-KW"/>
</dbReference>
<comment type="function">
    <text evidence="1 9 10">DNA-dependent RNA polymerase catalyzes the transcription of DNA into RNA using the four ribonucleoside triphosphates as substrates.</text>
</comment>
<feature type="binding site" evidence="9">
    <location>
        <position position="188"/>
    </location>
    <ligand>
        <name>Zn(2+)</name>
        <dbReference type="ChEBI" id="CHEBI:29105"/>
    </ligand>
</feature>
<dbReference type="PANTHER" id="PTHR19376:SF54">
    <property type="entry name" value="DNA-DIRECTED RNA POLYMERASE SUBUNIT BETA"/>
    <property type="match status" value="1"/>
</dbReference>
<comment type="subcellular location">
    <subcellularLocation>
        <location evidence="9">Plastid</location>
        <location evidence="9">Chloroplast</location>
    </subcellularLocation>
</comment>
<feature type="binding site" evidence="9">
    <location>
        <position position="996"/>
    </location>
    <ligand>
        <name>Mg(2+)</name>
        <dbReference type="ChEBI" id="CHEBI:18420"/>
    </ligand>
</feature>
<dbReference type="EMBL" id="KT625419">
    <property type="protein sequence ID" value="ALO63380.1"/>
    <property type="molecule type" value="Genomic_DNA"/>
</dbReference>
<evidence type="ECO:0000256" key="1">
    <source>
        <dbReference type="ARBA" id="ARBA00004026"/>
    </source>
</evidence>
<evidence type="ECO:0000256" key="10">
    <source>
        <dbReference type="RuleBase" id="RU004279"/>
    </source>
</evidence>
<dbReference type="GO" id="GO:0009507">
    <property type="term" value="C:chloroplast"/>
    <property type="evidence" value="ECO:0007669"/>
    <property type="project" value="UniProtKB-SubCell"/>
</dbReference>
<dbReference type="InterPro" id="IPR000722">
    <property type="entry name" value="RNA_pol_asu"/>
</dbReference>
<evidence type="ECO:0000256" key="6">
    <source>
        <dbReference type="ARBA" id="ARBA00022695"/>
    </source>
</evidence>
<comment type="similarity">
    <text evidence="2 9">Belongs to the RNA polymerase beta' chain family. RpoC1 subfamily.</text>
</comment>
<dbReference type="SMART" id="SM00663">
    <property type="entry name" value="RPOLA_N"/>
    <property type="match status" value="1"/>
</dbReference>
<dbReference type="AlphaFoldDB" id="A0A0S2LPU2"/>
<evidence type="ECO:0000256" key="8">
    <source>
        <dbReference type="ARBA" id="ARBA00048552"/>
    </source>
</evidence>
<evidence type="ECO:0000256" key="2">
    <source>
        <dbReference type="ARBA" id="ARBA00007207"/>
    </source>
</evidence>
<geneLocation type="chloroplast" evidence="12"/>
<feature type="binding site" evidence="9">
    <location>
        <position position="160"/>
    </location>
    <ligand>
        <name>Zn(2+)</name>
        <dbReference type="ChEBI" id="CHEBI:29105"/>
    </ligand>
</feature>
<evidence type="ECO:0000256" key="5">
    <source>
        <dbReference type="ARBA" id="ARBA00022679"/>
    </source>
</evidence>
<dbReference type="HAMAP" id="MF_01323">
    <property type="entry name" value="RNApol_bact_RpoC1"/>
    <property type="match status" value="1"/>
</dbReference>
<dbReference type="Gene3D" id="2.40.40.20">
    <property type="match status" value="1"/>
</dbReference>
<evidence type="ECO:0000313" key="12">
    <source>
        <dbReference type="EMBL" id="ALO63380.1"/>
    </source>
</evidence>
<keyword evidence="7 9" id="KW-0804">Transcription</keyword>
<accession>A0A0S2LPU2</accession>